<keyword evidence="2" id="KW-1185">Reference proteome</keyword>
<reference evidence="1" key="1">
    <citation type="submission" date="2020-11" db="EMBL/GenBank/DDBJ databases">
        <authorList>
            <person name="Whitehead M."/>
        </authorList>
    </citation>
    <scope>NUCLEOTIDE SEQUENCE</scope>
    <source>
        <strain evidence="1">EGII</strain>
    </source>
</reference>
<dbReference type="Proteomes" id="UP000606786">
    <property type="component" value="Unassembled WGS sequence"/>
</dbReference>
<organism evidence="1 2">
    <name type="scientific">Ceratitis capitata</name>
    <name type="common">Mediterranean fruit fly</name>
    <name type="synonym">Tephritis capitata</name>
    <dbReference type="NCBI Taxonomy" id="7213"/>
    <lineage>
        <taxon>Eukaryota</taxon>
        <taxon>Metazoa</taxon>
        <taxon>Ecdysozoa</taxon>
        <taxon>Arthropoda</taxon>
        <taxon>Hexapoda</taxon>
        <taxon>Insecta</taxon>
        <taxon>Pterygota</taxon>
        <taxon>Neoptera</taxon>
        <taxon>Endopterygota</taxon>
        <taxon>Diptera</taxon>
        <taxon>Brachycera</taxon>
        <taxon>Muscomorpha</taxon>
        <taxon>Tephritoidea</taxon>
        <taxon>Tephritidae</taxon>
        <taxon>Ceratitis</taxon>
        <taxon>Ceratitis</taxon>
    </lineage>
</organism>
<dbReference type="AlphaFoldDB" id="A0A811UHD9"/>
<protein>
    <submittedName>
        <fullName evidence="1">(Mediterranean fruit fly) hypothetical protein</fullName>
    </submittedName>
</protein>
<sequence length="91" mass="10143">MKRQTRARTYMHTSNAWLMRPAPAGNGSSFFFFFVLYPNRNGNVCKVAGSRQQAAGSRQVVTSAKRMWHRGVVASTSALAHPCSVCFDRCD</sequence>
<gene>
    <name evidence="1" type="ORF">CCAP1982_LOCUS6807</name>
</gene>
<comment type="caution">
    <text evidence="1">The sequence shown here is derived from an EMBL/GenBank/DDBJ whole genome shotgun (WGS) entry which is preliminary data.</text>
</comment>
<evidence type="ECO:0000313" key="1">
    <source>
        <dbReference type="EMBL" id="CAD6998191.1"/>
    </source>
</evidence>
<accession>A0A811UHD9</accession>
<dbReference type="EMBL" id="CAJHJT010000012">
    <property type="protein sequence ID" value="CAD6998191.1"/>
    <property type="molecule type" value="Genomic_DNA"/>
</dbReference>
<proteinExistence type="predicted"/>
<name>A0A811UHD9_CERCA</name>
<evidence type="ECO:0000313" key="2">
    <source>
        <dbReference type="Proteomes" id="UP000606786"/>
    </source>
</evidence>